<feature type="transmembrane region" description="Helical" evidence="2">
    <location>
        <begin position="117"/>
        <end position="141"/>
    </location>
</feature>
<proteinExistence type="predicted"/>
<keyword evidence="2" id="KW-0812">Transmembrane</keyword>
<dbReference type="AlphaFoldDB" id="A0AAV5B057"/>
<reference evidence="3" key="1">
    <citation type="journal article" date="2022" name="Int. J. Syst. Evol. Microbiol.">
        <title>Granulimonas faecalis gen. nov., sp. nov., and Leptogranulimonas caecicola gen. nov., sp. nov., novel lactate-producing Atopobiaceae bacteria isolated from mouse intestines, and an emended description of the family Atopobiaceae.</title>
        <authorList>
            <person name="Morinaga K."/>
            <person name="Kusada H."/>
            <person name="Sakamoto S."/>
            <person name="Murakami T."/>
            <person name="Toyoda A."/>
            <person name="Mori H."/>
            <person name="Meng X.Y."/>
            <person name="Takashino M."/>
            <person name="Murotomi K."/>
            <person name="Tamaki H."/>
        </authorList>
    </citation>
    <scope>NUCLEOTIDE SEQUENCE</scope>
    <source>
        <strain evidence="3">OPF53</strain>
    </source>
</reference>
<keyword evidence="2" id="KW-1133">Transmembrane helix</keyword>
<evidence type="ECO:0000313" key="3">
    <source>
        <dbReference type="EMBL" id="GJM55071.1"/>
    </source>
</evidence>
<dbReference type="Proteomes" id="UP001055025">
    <property type="component" value="Unassembled WGS sequence"/>
</dbReference>
<organism evidence="3 4">
    <name type="scientific">Granulimonas faecalis</name>
    <dbReference type="NCBI Taxonomy" id="2894155"/>
    <lineage>
        <taxon>Bacteria</taxon>
        <taxon>Bacillati</taxon>
        <taxon>Actinomycetota</taxon>
        <taxon>Coriobacteriia</taxon>
        <taxon>Coriobacteriales</taxon>
        <taxon>Kribbibacteriaceae</taxon>
        <taxon>Granulimonas</taxon>
    </lineage>
</organism>
<dbReference type="EMBL" id="BQKC01000001">
    <property type="protein sequence ID" value="GJM55071.1"/>
    <property type="molecule type" value="Genomic_DNA"/>
</dbReference>
<evidence type="ECO:0000256" key="2">
    <source>
        <dbReference type="SAM" id="Phobius"/>
    </source>
</evidence>
<comment type="caution">
    <text evidence="3">The sequence shown here is derived from an EMBL/GenBank/DDBJ whole genome shotgun (WGS) entry which is preliminary data.</text>
</comment>
<evidence type="ECO:0000313" key="4">
    <source>
        <dbReference type="Proteomes" id="UP001055025"/>
    </source>
</evidence>
<evidence type="ECO:0000256" key="1">
    <source>
        <dbReference type="SAM" id="MobiDB-lite"/>
    </source>
</evidence>
<protein>
    <recommendedName>
        <fullName evidence="5">DUF4012 domain-containing protein</fullName>
    </recommendedName>
</protein>
<evidence type="ECO:0008006" key="5">
    <source>
        <dbReference type="Google" id="ProtNLM"/>
    </source>
</evidence>
<keyword evidence="2" id="KW-0472">Membrane</keyword>
<feature type="region of interest" description="Disordered" evidence="1">
    <location>
        <begin position="1"/>
        <end position="111"/>
    </location>
</feature>
<dbReference type="Pfam" id="PF13196">
    <property type="entry name" value="DUF4012"/>
    <property type="match status" value="1"/>
</dbReference>
<keyword evidence="4" id="KW-1185">Reference proteome</keyword>
<feature type="compositionally biased region" description="Basic and acidic residues" evidence="1">
    <location>
        <begin position="51"/>
        <end position="63"/>
    </location>
</feature>
<accession>A0AAV5B057</accession>
<sequence>MAKHFRQPGGQPSAGGRDNRGPERQNPYLSTSQQGRQPAPQPQPSQPQQRPEPEPRQAGEGRTPRRGPAPAPAQESSEWPALPSDFAIPVEDHDVPSSTDRGSEVVRVKRRRRRKRAWPKVVLVVAVVLVVVCGICGAVLVNDARGLRDDASSLMSQVDEFSKAATSGDSDAVKRSAASIAGSAQAMHRTTEGPIWAAAQFVPVLGVDVRQARELCSSLDDLATNGIVPLGDALAGVNLKNLVGNGGTVYIPTLQQLIQALGVMQQPLGAMANTLDSMEPFHIGKLNELIDKARPMVDNANRLVGEAGNVLPAVPDMLGANGQTKTYLVLAMTGAEIRAAGGFPGSWGTVSVTDGHLQMGEFSSMQMAALGDVDLSYAVEPDEASVLNAGSMANTPGSVTMTPQFPRVAQVAAEYWRVVRGQNVDGVVAVTPEFLAALMGLTGASVTEYGFTVDANNVNQVLSHDAYNQLPAEQTDAFFSAVAGRSFDAVVSGLGNAELPKLAETFGKQVEAGTIKMWMANEQAQAVVQALSASGELSQDPVRPVLGVYVNDQTWSKIDWYLDMATTVGDGVKNADGTTSYQVITTLANTMTAEEASGDVDYIVGGNPLKRDRGDMVTGLILMAPAGGSISDVSGSGGVFAVAAQGQVYGFDAVSCNVQDLPGETTTVTYTVTTSPQATEPLAVQSTPLARSFG</sequence>
<dbReference type="InterPro" id="IPR025101">
    <property type="entry name" value="DUF4012"/>
</dbReference>
<name>A0AAV5B057_9ACTN</name>
<dbReference type="RefSeq" id="WP_265590690.1">
    <property type="nucleotide sequence ID" value="NZ_BQKC01000001.1"/>
</dbReference>
<gene>
    <name evidence="3" type="ORF">ATOP_07260</name>
</gene>
<feature type="compositionally biased region" description="Basic and acidic residues" evidence="1">
    <location>
        <begin position="90"/>
        <end position="107"/>
    </location>
</feature>